<protein>
    <submittedName>
        <fullName evidence="2">Crp/Fnr family transcriptional regulator</fullName>
    </submittedName>
</protein>
<name>A0ABW0BTQ7_9BACT</name>
<accession>A0ABW0BTQ7</accession>
<dbReference type="SUPFAM" id="SSF51206">
    <property type="entry name" value="cAMP-binding domain-like"/>
    <property type="match status" value="1"/>
</dbReference>
<dbReference type="EMBL" id="JBHSKS010000003">
    <property type="protein sequence ID" value="MFC5191046.1"/>
    <property type="molecule type" value="Genomic_DNA"/>
</dbReference>
<dbReference type="InterPro" id="IPR000595">
    <property type="entry name" value="cNMP-bd_dom"/>
</dbReference>
<dbReference type="PROSITE" id="PS50042">
    <property type="entry name" value="CNMP_BINDING_3"/>
    <property type="match status" value="1"/>
</dbReference>
<feature type="domain" description="Cyclic nucleotide-binding" evidence="1">
    <location>
        <begin position="12"/>
        <end position="116"/>
    </location>
</feature>
<comment type="caution">
    <text evidence="2">The sequence shown here is derived from an EMBL/GenBank/DDBJ whole genome shotgun (WGS) entry which is preliminary data.</text>
</comment>
<evidence type="ECO:0000313" key="3">
    <source>
        <dbReference type="Proteomes" id="UP001596163"/>
    </source>
</evidence>
<evidence type="ECO:0000259" key="1">
    <source>
        <dbReference type="PROSITE" id="PS50042"/>
    </source>
</evidence>
<dbReference type="CDD" id="cd00038">
    <property type="entry name" value="CAP_ED"/>
    <property type="match status" value="1"/>
</dbReference>
<dbReference type="Proteomes" id="UP001596163">
    <property type="component" value="Unassembled WGS sequence"/>
</dbReference>
<dbReference type="InterPro" id="IPR018490">
    <property type="entry name" value="cNMP-bd_dom_sf"/>
</dbReference>
<dbReference type="Pfam" id="PF00027">
    <property type="entry name" value="cNMP_binding"/>
    <property type="match status" value="1"/>
</dbReference>
<sequence length="193" mass="22792">MSLQTLLSHLESFIPLDPEEKVRIELKFEQFSIKRREKLLTAGEVCKDYFFIVTGCFRMFGVDDKGFEHNIQFAAENDWIADIGSFYSQKISQLNIESLEISSVLRIHQQDLFELFTTIPKLNRIFKVMIEHKYIELQNRVLQNFSSTAEQRYLAFLEQYPQLKNRLPNTQIASYLGITPEFLSKIRKELRDN</sequence>
<dbReference type="Gene3D" id="2.60.120.10">
    <property type="entry name" value="Jelly Rolls"/>
    <property type="match status" value="1"/>
</dbReference>
<organism evidence="2 3">
    <name type="scientific">Algoriphagus aquatilis</name>
    <dbReference type="NCBI Taxonomy" id="490186"/>
    <lineage>
        <taxon>Bacteria</taxon>
        <taxon>Pseudomonadati</taxon>
        <taxon>Bacteroidota</taxon>
        <taxon>Cytophagia</taxon>
        <taxon>Cytophagales</taxon>
        <taxon>Cyclobacteriaceae</taxon>
        <taxon>Algoriphagus</taxon>
    </lineage>
</organism>
<evidence type="ECO:0000313" key="2">
    <source>
        <dbReference type="EMBL" id="MFC5191046.1"/>
    </source>
</evidence>
<dbReference type="RefSeq" id="WP_377912729.1">
    <property type="nucleotide sequence ID" value="NZ_JBHSKS010000003.1"/>
</dbReference>
<keyword evidence="3" id="KW-1185">Reference proteome</keyword>
<reference evidence="3" key="1">
    <citation type="journal article" date="2019" name="Int. J. Syst. Evol. Microbiol.">
        <title>The Global Catalogue of Microorganisms (GCM) 10K type strain sequencing project: providing services to taxonomists for standard genome sequencing and annotation.</title>
        <authorList>
            <consortium name="The Broad Institute Genomics Platform"/>
            <consortium name="The Broad Institute Genome Sequencing Center for Infectious Disease"/>
            <person name="Wu L."/>
            <person name="Ma J."/>
        </authorList>
    </citation>
    <scope>NUCLEOTIDE SEQUENCE [LARGE SCALE GENOMIC DNA]</scope>
    <source>
        <strain evidence="3">CGMCC 1.7030</strain>
    </source>
</reference>
<proteinExistence type="predicted"/>
<dbReference type="InterPro" id="IPR014710">
    <property type="entry name" value="RmlC-like_jellyroll"/>
</dbReference>
<gene>
    <name evidence="2" type="ORF">ACFPIK_04660</name>
</gene>